<dbReference type="InterPro" id="IPR035972">
    <property type="entry name" value="GLA-like_dom_SF"/>
</dbReference>
<evidence type="ECO:0000256" key="3">
    <source>
        <dbReference type="ARBA" id="ARBA00012181"/>
    </source>
</evidence>
<keyword evidence="4" id="KW-0301">Gamma-carboxyglutamic acid</keyword>
<dbReference type="SUPFAM" id="SSF50494">
    <property type="entry name" value="Trypsin-like serine proteases"/>
    <property type="match status" value="1"/>
</dbReference>
<evidence type="ECO:0000256" key="7">
    <source>
        <dbReference type="ARBA" id="ARBA00022837"/>
    </source>
</evidence>
<dbReference type="Pfam" id="PF00008">
    <property type="entry name" value="EGF"/>
    <property type="match status" value="1"/>
</dbReference>
<feature type="region of interest" description="Disordered" evidence="11">
    <location>
        <begin position="344"/>
        <end position="418"/>
    </location>
</feature>
<evidence type="ECO:0000313" key="15">
    <source>
        <dbReference type="EMBL" id="KAG2457285.1"/>
    </source>
</evidence>
<evidence type="ECO:0000256" key="2">
    <source>
        <dbReference type="ARBA" id="ARBA00004613"/>
    </source>
</evidence>
<dbReference type="PROSITE" id="PS00010">
    <property type="entry name" value="ASX_HYDROXYL"/>
    <property type="match status" value="1"/>
</dbReference>
<evidence type="ECO:0000256" key="5">
    <source>
        <dbReference type="ARBA" id="ARBA00022525"/>
    </source>
</evidence>
<keyword evidence="8 10" id="KW-1015">Disulfide bond</keyword>
<dbReference type="GO" id="GO:0006508">
    <property type="term" value="P:proteolysis"/>
    <property type="evidence" value="ECO:0007669"/>
    <property type="project" value="InterPro"/>
</dbReference>
<accession>A0A8X7WXD4</accession>
<dbReference type="PANTHER" id="PTHR24278">
    <property type="entry name" value="COAGULATION FACTOR"/>
    <property type="match status" value="1"/>
</dbReference>
<dbReference type="InterPro" id="IPR001881">
    <property type="entry name" value="EGF-like_Ca-bd_dom"/>
</dbReference>
<dbReference type="InterPro" id="IPR000152">
    <property type="entry name" value="EGF-type_Asp/Asn_hydroxyl_site"/>
</dbReference>
<feature type="domain" description="Peptidase S1" evidence="13">
    <location>
        <begin position="165"/>
        <end position="439"/>
    </location>
</feature>
<dbReference type="PROSITE" id="PS00022">
    <property type="entry name" value="EGF_1"/>
    <property type="match status" value="1"/>
</dbReference>
<dbReference type="GO" id="GO:0004252">
    <property type="term" value="F:serine-type endopeptidase activity"/>
    <property type="evidence" value="ECO:0007669"/>
    <property type="project" value="UniProtKB-EC"/>
</dbReference>
<dbReference type="InterPro" id="IPR018097">
    <property type="entry name" value="EGF_Ca-bd_CS"/>
</dbReference>
<dbReference type="Gene3D" id="2.40.10.10">
    <property type="entry name" value="Trypsin-like serine proteases"/>
    <property type="match status" value="2"/>
</dbReference>
<gene>
    <name evidence="15" type="primary">F10_0</name>
    <name evidence="15" type="ORF">GTO96_0013252</name>
</gene>
<evidence type="ECO:0000259" key="12">
    <source>
        <dbReference type="PROSITE" id="PS50026"/>
    </source>
</evidence>
<dbReference type="InterPro" id="IPR043504">
    <property type="entry name" value="Peptidase_S1_PA_chymotrypsin"/>
</dbReference>
<dbReference type="InterPro" id="IPR000294">
    <property type="entry name" value="GLA_domain"/>
</dbReference>
<organism evidence="15 16">
    <name type="scientific">Polypterus senegalus</name>
    <name type="common">Senegal bichir</name>
    <dbReference type="NCBI Taxonomy" id="55291"/>
    <lineage>
        <taxon>Eukaryota</taxon>
        <taxon>Metazoa</taxon>
        <taxon>Chordata</taxon>
        <taxon>Craniata</taxon>
        <taxon>Vertebrata</taxon>
        <taxon>Euteleostomi</taxon>
        <taxon>Actinopterygii</taxon>
        <taxon>Polypteriformes</taxon>
        <taxon>Polypteridae</taxon>
        <taxon>Polypterus</taxon>
    </lineage>
</organism>
<dbReference type="GO" id="GO:0005509">
    <property type="term" value="F:calcium ion binding"/>
    <property type="evidence" value="ECO:0007669"/>
    <property type="project" value="InterPro"/>
</dbReference>
<dbReference type="GO" id="GO:0005615">
    <property type="term" value="C:extracellular space"/>
    <property type="evidence" value="ECO:0007669"/>
    <property type="project" value="TreeGrafter"/>
</dbReference>
<evidence type="ECO:0000256" key="6">
    <source>
        <dbReference type="ARBA" id="ARBA00022536"/>
    </source>
</evidence>
<dbReference type="PRINTS" id="PR00010">
    <property type="entry name" value="EGFBLOOD"/>
</dbReference>
<feature type="domain" description="EGF-like" evidence="12">
    <location>
        <begin position="72"/>
        <end position="108"/>
    </location>
</feature>
<keyword evidence="16" id="KW-1185">Reference proteome</keyword>
<dbReference type="SUPFAM" id="SSF57196">
    <property type="entry name" value="EGF/Laminin"/>
    <property type="match status" value="1"/>
</dbReference>
<comment type="caution">
    <text evidence="10">Lacks conserved residue(s) required for the propagation of feature annotation.</text>
</comment>
<evidence type="ECO:0000256" key="10">
    <source>
        <dbReference type="PROSITE-ProRule" id="PRU00076"/>
    </source>
</evidence>
<dbReference type="Pfam" id="PF00594">
    <property type="entry name" value="Gla"/>
    <property type="match status" value="1"/>
</dbReference>
<dbReference type="Proteomes" id="UP000886611">
    <property type="component" value="Unassembled WGS sequence"/>
</dbReference>
<dbReference type="InterPro" id="IPR000742">
    <property type="entry name" value="EGF"/>
</dbReference>
<evidence type="ECO:0000259" key="14">
    <source>
        <dbReference type="PROSITE" id="PS50998"/>
    </source>
</evidence>
<reference evidence="15 16" key="1">
    <citation type="journal article" date="2021" name="Cell">
        <title>Tracing the genetic footprints of vertebrate landing in non-teleost ray-finned fishes.</title>
        <authorList>
            <person name="Bi X."/>
            <person name="Wang K."/>
            <person name="Yang L."/>
            <person name="Pan H."/>
            <person name="Jiang H."/>
            <person name="Wei Q."/>
            <person name="Fang M."/>
            <person name="Yu H."/>
            <person name="Zhu C."/>
            <person name="Cai Y."/>
            <person name="He Y."/>
            <person name="Gan X."/>
            <person name="Zeng H."/>
            <person name="Yu D."/>
            <person name="Zhu Y."/>
            <person name="Jiang H."/>
            <person name="Qiu Q."/>
            <person name="Yang H."/>
            <person name="Zhang Y.E."/>
            <person name="Wang W."/>
            <person name="Zhu M."/>
            <person name="He S."/>
            <person name="Zhang G."/>
        </authorList>
    </citation>
    <scope>NUCLEOTIDE SEQUENCE [LARGE SCALE GENOMIC DNA]</scope>
    <source>
        <strain evidence="15">Bchr_013</strain>
    </source>
</reference>
<dbReference type="FunFam" id="4.10.740.10:FF:000001">
    <property type="entry name" value="vitamin K-dependent protein S"/>
    <property type="match status" value="1"/>
</dbReference>
<feature type="compositionally biased region" description="Polar residues" evidence="11">
    <location>
        <begin position="357"/>
        <end position="371"/>
    </location>
</feature>
<keyword evidence="6 10" id="KW-0245">EGF-like domain</keyword>
<proteinExistence type="predicted"/>
<comment type="catalytic activity">
    <reaction evidence="1">
        <text>Selective cleavage of Arg-|-Thr and then Arg-|-Ile bonds in prothrombin to form thrombin.</text>
        <dbReference type="EC" id="3.4.21.6"/>
    </reaction>
</comment>
<feature type="domain" description="Gla" evidence="14">
    <location>
        <begin position="26"/>
        <end position="72"/>
    </location>
</feature>
<evidence type="ECO:0000259" key="13">
    <source>
        <dbReference type="PROSITE" id="PS50240"/>
    </source>
</evidence>
<evidence type="ECO:0000256" key="4">
    <source>
        <dbReference type="ARBA" id="ARBA00022479"/>
    </source>
</evidence>
<keyword evidence="5" id="KW-0964">Secreted</keyword>
<name>A0A8X7WXD4_POLSE</name>
<dbReference type="PROSITE" id="PS50240">
    <property type="entry name" value="TRYPSIN_DOM"/>
    <property type="match status" value="1"/>
</dbReference>
<dbReference type="Gene3D" id="2.10.25.10">
    <property type="entry name" value="Laminin"/>
    <property type="match status" value="2"/>
</dbReference>
<dbReference type="CDD" id="cd00054">
    <property type="entry name" value="EGF_CA"/>
    <property type="match status" value="1"/>
</dbReference>
<feature type="disulfide bond" evidence="10">
    <location>
        <begin position="98"/>
        <end position="107"/>
    </location>
</feature>
<dbReference type="PROSITE" id="PS50998">
    <property type="entry name" value="GLA_2"/>
    <property type="match status" value="1"/>
</dbReference>
<dbReference type="PRINTS" id="PR00001">
    <property type="entry name" value="GLABLOOD"/>
</dbReference>
<dbReference type="FunFam" id="2.10.25.10:FF:000162">
    <property type="entry name" value="Coagulation factor X (Predicted)"/>
    <property type="match status" value="1"/>
</dbReference>
<dbReference type="EC" id="3.4.21.6" evidence="3"/>
<dbReference type="InterPro" id="IPR009003">
    <property type="entry name" value="Peptidase_S1_PA"/>
</dbReference>
<evidence type="ECO:0000256" key="11">
    <source>
        <dbReference type="SAM" id="MobiDB-lite"/>
    </source>
</evidence>
<sequence length="459" mass="51213">MTLYLSVSVFLPRESASKILHRHRRANRYLLEEILQGNIERECFEEVCSYEEAREYFEDDTKTKKFWLAYKDIDQCKSNPCQNGGTCIDKTGEFVCKCKEGFQGRVCEVDIAECHASYSGCEHFCSLNMYNIYVCSCANGYVLNSNEKSCVPQVEYPCGKLKSPGYSGTKPKSKECEEGECPWQALLVNETNETFCNGVIIGQYYILTTAKCVLMYDTFHIIVGKHETNGTKRQTLLTDNIFVHPKHSNNREDNDLAVIRLKTPVHFTKNAIPICIPEKDFAENVLMLGNVGVFSSWVISKENKESLMSTRVPYLDLETCQGFHNITITNKIGTATVYVSTYKHGQQEGGSKESKTKATSKLRSASPSSRYGLSETDLDQMGESTDSSGPQSATSSPAENEKGSEGAIVSAEVDSSPTGEDYLKLEKAGKSAASITRAFSKVCCFIYGTHARYKEKREG</sequence>
<dbReference type="SMART" id="SM00069">
    <property type="entry name" value="GLA"/>
    <property type="match status" value="1"/>
</dbReference>
<evidence type="ECO:0000256" key="1">
    <source>
        <dbReference type="ARBA" id="ARBA00001239"/>
    </source>
</evidence>
<dbReference type="PROSITE" id="PS00011">
    <property type="entry name" value="GLA_1"/>
    <property type="match status" value="1"/>
</dbReference>
<dbReference type="SMART" id="SM00179">
    <property type="entry name" value="EGF_CA"/>
    <property type="match status" value="2"/>
</dbReference>
<dbReference type="SMART" id="SM00181">
    <property type="entry name" value="EGF"/>
    <property type="match status" value="2"/>
</dbReference>
<keyword evidence="7" id="KW-0106">Calcium</keyword>
<dbReference type="PROSITE" id="PS50026">
    <property type="entry name" value="EGF_3"/>
    <property type="match status" value="1"/>
</dbReference>
<comment type="subcellular location">
    <subcellularLocation>
        <location evidence="2">Secreted</location>
    </subcellularLocation>
</comment>
<keyword evidence="9" id="KW-0325">Glycoprotein</keyword>
<dbReference type="FunFam" id="2.40.10.10:FF:000068">
    <property type="entry name" value="transmembrane protease serine 2"/>
    <property type="match status" value="1"/>
</dbReference>
<dbReference type="InterPro" id="IPR001254">
    <property type="entry name" value="Trypsin_dom"/>
</dbReference>
<dbReference type="PROSITE" id="PS01187">
    <property type="entry name" value="EGF_CA"/>
    <property type="match status" value="1"/>
</dbReference>
<evidence type="ECO:0000313" key="16">
    <source>
        <dbReference type="Proteomes" id="UP000886611"/>
    </source>
</evidence>
<dbReference type="InterPro" id="IPR017857">
    <property type="entry name" value="Coagulation_fac-like_Gla_dom"/>
</dbReference>
<feature type="non-terminal residue" evidence="15">
    <location>
        <position position="1"/>
    </location>
</feature>
<dbReference type="Gene3D" id="4.10.740.10">
    <property type="entry name" value="Coagulation Factor IX"/>
    <property type="match status" value="1"/>
</dbReference>
<evidence type="ECO:0000256" key="9">
    <source>
        <dbReference type="ARBA" id="ARBA00023180"/>
    </source>
</evidence>
<feature type="non-terminal residue" evidence="15">
    <location>
        <position position="459"/>
    </location>
</feature>
<comment type="caution">
    <text evidence="15">The sequence shown here is derived from an EMBL/GenBank/DDBJ whole genome shotgun (WGS) entry which is preliminary data.</text>
</comment>
<dbReference type="InterPro" id="IPR050442">
    <property type="entry name" value="Peptidase_S1_coag_factors"/>
</dbReference>
<feature type="compositionally biased region" description="Polar residues" evidence="11">
    <location>
        <begin position="382"/>
        <end position="398"/>
    </location>
</feature>
<dbReference type="EMBL" id="JAATIS010008602">
    <property type="protein sequence ID" value="KAG2457285.1"/>
    <property type="molecule type" value="Genomic_DNA"/>
</dbReference>
<evidence type="ECO:0000256" key="8">
    <source>
        <dbReference type="ARBA" id="ARBA00023157"/>
    </source>
</evidence>
<dbReference type="SMART" id="SM00020">
    <property type="entry name" value="Tryp_SPc"/>
    <property type="match status" value="1"/>
</dbReference>
<protein>
    <recommendedName>
        <fullName evidence="3">coagulation factor Xa</fullName>
        <ecNumber evidence="3">3.4.21.6</ecNumber>
    </recommendedName>
</protein>
<dbReference type="PANTHER" id="PTHR24278:SF28">
    <property type="entry name" value="COAGULATION FACTOR X"/>
    <property type="match status" value="1"/>
</dbReference>
<dbReference type="AlphaFoldDB" id="A0A8X7WXD4"/>
<dbReference type="PROSITE" id="PS01186">
    <property type="entry name" value="EGF_2"/>
    <property type="match status" value="1"/>
</dbReference>
<dbReference type="Pfam" id="PF00089">
    <property type="entry name" value="Trypsin"/>
    <property type="match status" value="1"/>
</dbReference>
<dbReference type="SUPFAM" id="SSF57630">
    <property type="entry name" value="GLA-domain"/>
    <property type="match status" value="1"/>
</dbReference>